<organism evidence="2 3">
    <name type="scientific">Flavobacterium ginsenosidimutans</name>
    <dbReference type="NCBI Taxonomy" id="687844"/>
    <lineage>
        <taxon>Bacteria</taxon>
        <taxon>Pseudomonadati</taxon>
        <taxon>Bacteroidota</taxon>
        <taxon>Flavobacteriia</taxon>
        <taxon>Flavobacteriales</taxon>
        <taxon>Flavobacteriaceae</taxon>
        <taxon>Flavobacterium</taxon>
    </lineage>
</organism>
<protein>
    <recommendedName>
        <fullName evidence="4">SprB repeat-containing protein</fullName>
    </recommendedName>
</protein>
<name>A0ABZ2Q4I7_9FLAO</name>
<proteinExistence type="predicted"/>
<feature type="chain" id="PRO_5045191866" description="SprB repeat-containing protein" evidence="1">
    <location>
        <begin position="19"/>
        <end position="443"/>
    </location>
</feature>
<gene>
    <name evidence="2" type="ORF">V6624_12700</name>
</gene>
<evidence type="ECO:0000256" key="1">
    <source>
        <dbReference type="SAM" id="SignalP"/>
    </source>
</evidence>
<keyword evidence="1" id="KW-0732">Signal</keyword>
<evidence type="ECO:0000313" key="2">
    <source>
        <dbReference type="EMBL" id="WXK47878.1"/>
    </source>
</evidence>
<reference evidence="2 3" key="1">
    <citation type="submission" date="2024-02" db="EMBL/GenBank/DDBJ databases">
        <title>complete genome of Flavobacterium ginsenosidimutans Str. YTB16.</title>
        <authorList>
            <person name="Wang Q."/>
        </authorList>
    </citation>
    <scope>NUCLEOTIDE SEQUENCE [LARGE SCALE GENOMIC DNA]</scope>
    <source>
        <strain evidence="2 3">YTB16</strain>
    </source>
</reference>
<keyword evidence="3" id="KW-1185">Reference proteome</keyword>
<accession>A0ABZ2Q4I7</accession>
<evidence type="ECO:0008006" key="4">
    <source>
        <dbReference type="Google" id="ProtNLM"/>
    </source>
</evidence>
<dbReference type="EMBL" id="CP147988">
    <property type="protein sequence ID" value="WXK47878.1"/>
    <property type="molecule type" value="Genomic_DNA"/>
</dbReference>
<evidence type="ECO:0000313" key="3">
    <source>
        <dbReference type="Proteomes" id="UP001447857"/>
    </source>
</evidence>
<sequence>MRKLYLLFFLFTNAFCYCQTYDFDVVDGVLCNTCWEGAQGPTYNTFEATQFSWSVKQNSTITVASGSKNGYVPNAKNTTSYTNKVFSIGSTFLISINSTGSVHYESGNSGSCNTNTSVTSTLDNLIVNGFAGFSDSPCGITARISKFKPSNFVITNLNLENPNNVCAGEMLNLSVNGAGLYPDVAFHWQYSVDNTTWIDLPIAKNNRAITEFSIQEILGNSHINYFKKPLYFRLGYIGRPFSETFTITYSPCAPVAERIFYQGPKCNGDNIQAIDVFFDRNLTQNEDISVMYVINSVTSAISLQNTAVIKSLVFDSVAQKYKYSFSNLGTLENGQTYNIKYQTRLNEQNTGALESTNTPFKYIDPEKLSFNTKGELPSCAGGNDGFIEITITSGTSPFHFYKNQEEVTPELSGGKYYIRNLSQGDYNIVVTDTSNCIDKNAYD</sequence>
<dbReference type="RefSeq" id="WP_338838741.1">
    <property type="nucleotide sequence ID" value="NZ_CP147988.1"/>
</dbReference>
<dbReference type="Proteomes" id="UP001447857">
    <property type="component" value="Chromosome"/>
</dbReference>
<feature type="signal peptide" evidence="1">
    <location>
        <begin position="1"/>
        <end position="18"/>
    </location>
</feature>